<keyword evidence="5" id="KW-1185">Reference proteome</keyword>
<dbReference type="PANTHER" id="PTHR45957:SF1">
    <property type="entry name" value="ANAPHASE-PROMOTING COMPLEX SUBUNIT 2"/>
    <property type="match status" value="1"/>
</dbReference>
<dbReference type="InterPro" id="IPR057975">
    <property type="entry name" value="TPR_ANAPC2"/>
</dbReference>
<dbReference type="Proteomes" id="UP001377567">
    <property type="component" value="Unassembled WGS sequence"/>
</dbReference>
<dbReference type="AlphaFoldDB" id="A0AAV5S5U8"/>
<evidence type="ECO:0000256" key="1">
    <source>
        <dbReference type="PROSITE-ProRule" id="PRU00330"/>
    </source>
</evidence>
<name>A0AAV5S5U8_MAUHU</name>
<accession>A0AAV5S5U8</accession>
<dbReference type="GO" id="GO:0070979">
    <property type="term" value="P:protein K11-linked ubiquitination"/>
    <property type="evidence" value="ECO:0007669"/>
    <property type="project" value="TreeGrafter"/>
</dbReference>
<evidence type="ECO:0000313" key="5">
    <source>
        <dbReference type="Proteomes" id="UP001377567"/>
    </source>
</evidence>
<feature type="domain" description="Cullin family profile" evidence="3">
    <location>
        <begin position="482"/>
        <end position="734"/>
    </location>
</feature>
<comment type="similarity">
    <text evidence="1">Belongs to the cullin family.</text>
</comment>
<evidence type="ECO:0000313" key="4">
    <source>
        <dbReference type="EMBL" id="GMM59131.1"/>
    </source>
</evidence>
<dbReference type="GO" id="GO:0007091">
    <property type="term" value="P:metaphase/anaphase transition of mitotic cell cycle"/>
    <property type="evidence" value="ECO:0007669"/>
    <property type="project" value="TreeGrafter"/>
</dbReference>
<dbReference type="InterPro" id="IPR036317">
    <property type="entry name" value="Cullin_homology_sf"/>
</dbReference>
<dbReference type="PROSITE" id="PS50069">
    <property type="entry name" value="CULLIN_2"/>
    <property type="match status" value="1"/>
</dbReference>
<dbReference type="GO" id="GO:0005680">
    <property type="term" value="C:anaphase-promoting complex"/>
    <property type="evidence" value="ECO:0007669"/>
    <property type="project" value="TreeGrafter"/>
</dbReference>
<gene>
    <name evidence="4" type="ORF">DAKH74_057480</name>
</gene>
<comment type="caution">
    <text evidence="4">The sequence shown here is derived from an EMBL/GenBank/DDBJ whole genome shotgun (WGS) entry which is preliminary data.</text>
</comment>
<dbReference type="SUPFAM" id="SSF75632">
    <property type="entry name" value="Cullin homology domain"/>
    <property type="match status" value="1"/>
</dbReference>
<organism evidence="4 5">
    <name type="scientific">Maudiozyma humilis</name>
    <name type="common">Sour dough yeast</name>
    <name type="synonym">Kazachstania humilis</name>
    <dbReference type="NCBI Taxonomy" id="51915"/>
    <lineage>
        <taxon>Eukaryota</taxon>
        <taxon>Fungi</taxon>
        <taxon>Dikarya</taxon>
        <taxon>Ascomycota</taxon>
        <taxon>Saccharomycotina</taxon>
        <taxon>Saccharomycetes</taxon>
        <taxon>Saccharomycetales</taxon>
        <taxon>Saccharomycetaceae</taxon>
        <taxon>Maudiozyma</taxon>
    </lineage>
</organism>
<dbReference type="Pfam" id="PF25773">
    <property type="entry name" value="TPR_ANAPC2"/>
    <property type="match status" value="1"/>
</dbReference>
<dbReference type="InterPro" id="IPR044554">
    <property type="entry name" value="ANAPC2"/>
</dbReference>
<evidence type="ECO:0000259" key="3">
    <source>
        <dbReference type="PROSITE" id="PS50069"/>
    </source>
</evidence>
<proteinExistence type="inferred from homology"/>
<sequence>MTTEQLLFSYLPNEDYSDDLDSILAWLHPKGNQNRPPSLRLKNSIRRLSGIRETHFAELLISYYMNIVRREYLTVIDSMKEGKAVKFKDIISLENKLAYPCSFIEGLDQQFSSTINTLRHYAVDNNEPVREMLINGMRALIMNDDLDLVDGYIKWINASHAVSISSKDIILDLMVEKIAAMCREKMSGKWTNRYLVMEVFNLFIKTYWSQFSKLIGCPEDNHSLTTTVHECFEDLFIKIRTEEIYRIVIESYPTSVPTILELKKVLRNNRHKTRNFSRIMHTFLNEFESQVLNPGVATVDILLAYIRSMRCFLLLDSSGRYVSPLKIYVKSYFKTRKDMISILLWAVLDLHEQEFKDLGIEYVKDIEKLSAELSAENDPESSMARKIDQIYDAQFTSPRQFSPSGNAAEQVFQDPLVYQAVLRQFLSWVPEPTSYSENPNSASNVAGGSGGDAPDGNTSISSIPEEVGSGAPVANKSYFLDLLLDSPESKTRFITDFMTILTKKLMTLTAYRLDSKWASCLWFIRRKYSQEESDALLGNRGVTDLADDGESEHNVAADIEGFAYTLNKIDVMLHDMRTSEVLCRQIQQQRVSNPIQPGSDIEVFPKFISPTYWEPEDAGPEEAVDSKLANNKYHYAPVLEDRILQSAYQFSRAEEHKALHLCRDAGAMEVELQLGEGTAHPVTLLLTVTVPQYCVIQAFSSGSSHQPEALTAEELAARSGVPAAELPAILQFWVSKHVLLFDIHSGKYTTNESAPQ</sequence>
<dbReference type="PANTHER" id="PTHR45957">
    <property type="entry name" value="ANAPHASE-PROMOTING COMPLEX SUBUNIT 2"/>
    <property type="match status" value="1"/>
</dbReference>
<feature type="region of interest" description="Disordered" evidence="2">
    <location>
        <begin position="434"/>
        <end position="467"/>
    </location>
</feature>
<protein>
    <submittedName>
        <fullName evidence="4">Anaphase promoting complex subunit 2</fullName>
    </submittedName>
</protein>
<dbReference type="EMBL" id="BTGD01000025">
    <property type="protein sequence ID" value="GMM59131.1"/>
    <property type="molecule type" value="Genomic_DNA"/>
</dbReference>
<dbReference type="Gene3D" id="3.30.230.130">
    <property type="entry name" value="Cullin, Chain C, Domain 2"/>
    <property type="match status" value="1"/>
</dbReference>
<reference evidence="4 5" key="1">
    <citation type="journal article" date="2023" name="Elife">
        <title>Identification of key yeast species and microbe-microbe interactions impacting larval growth of Drosophila in the wild.</title>
        <authorList>
            <person name="Mure A."/>
            <person name="Sugiura Y."/>
            <person name="Maeda R."/>
            <person name="Honda K."/>
            <person name="Sakurai N."/>
            <person name="Takahashi Y."/>
            <person name="Watada M."/>
            <person name="Katoh T."/>
            <person name="Gotoh A."/>
            <person name="Gotoh Y."/>
            <person name="Taniguchi I."/>
            <person name="Nakamura K."/>
            <person name="Hayashi T."/>
            <person name="Katayama T."/>
            <person name="Uemura T."/>
            <person name="Hattori Y."/>
        </authorList>
    </citation>
    <scope>NUCLEOTIDE SEQUENCE [LARGE SCALE GENOMIC DNA]</scope>
    <source>
        <strain evidence="4 5">KH-74</strain>
    </source>
</reference>
<dbReference type="InterPro" id="IPR016158">
    <property type="entry name" value="Cullin_homology"/>
</dbReference>
<evidence type="ECO:0000256" key="2">
    <source>
        <dbReference type="SAM" id="MobiDB-lite"/>
    </source>
</evidence>